<evidence type="ECO:0000313" key="4">
    <source>
        <dbReference type="EMBL" id="AQW68979.1"/>
    </source>
</evidence>
<evidence type="ECO:0000256" key="1">
    <source>
        <dbReference type="ARBA" id="ARBA00022729"/>
    </source>
</evidence>
<evidence type="ECO:0000313" key="5">
    <source>
        <dbReference type="EMBL" id="KTT19944.1"/>
    </source>
</evidence>
<reference evidence="5 6" key="1">
    <citation type="journal article" date="2016" name="Front. Microbiol.">
        <title>Genomic Resource of Rice Seed Associated Bacteria.</title>
        <authorList>
            <person name="Midha S."/>
            <person name="Bansal K."/>
            <person name="Sharma S."/>
            <person name="Kumar N."/>
            <person name="Patil P.P."/>
            <person name="Chaudhry V."/>
            <person name="Patil P.B."/>
        </authorList>
    </citation>
    <scope>NUCLEOTIDE SEQUENCE [LARGE SCALE GENOMIC DNA]</scope>
    <source>
        <strain evidence="5 6">NS96</strain>
    </source>
</reference>
<dbReference type="Gene3D" id="3.40.190.10">
    <property type="entry name" value="Periplasmic binding protein-like II"/>
    <property type="match status" value="2"/>
</dbReference>
<dbReference type="Proteomes" id="UP000191010">
    <property type="component" value="Chromosome"/>
</dbReference>
<dbReference type="PANTHER" id="PTHR30570">
    <property type="entry name" value="PERIPLASMIC PHOSPHATE BINDING COMPONENT OF PHOSPHATE ABC TRANSPORTER"/>
    <property type="match status" value="1"/>
</dbReference>
<organism evidence="5 6">
    <name type="scientific">Pseudomonas parafulva</name>
    <dbReference type="NCBI Taxonomy" id="157782"/>
    <lineage>
        <taxon>Bacteria</taxon>
        <taxon>Pseudomonadati</taxon>
        <taxon>Pseudomonadota</taxon>
        <taxon>Gammaproteobacteria</taxon>
        <taxon>Pseudomonadales</taxon>
        <taxon>Pseudomonadaceae</taxon>
        <taxon>Pseudomonas</taxon>
    </lineage>
</organism>
<evidence type="ECO:0000259" key="3">
    <source>
        <dbReference type="PROSITE" id="PS51123"/>
    </source>
</evidence>
<dbReference type="InterPro" id="IPR024370">
    <property type="entry name" value="PBP_domain"/>
</dbReference>
<evidence type="ECO:0000256" key="2">
    <source>
        <dbReference type="PROSITE-ProRule" id="PRU00473"/>
    </source>
</evidence>
<dbReference type="CDD" id="cd07185">
    <property type="entry name" value="OmpA_C-like"/>
    <property type="match status" value="1"/>
</dbReference>
<evidence type="ECO:0000313" key="7">
    <source>
        <dbReference type="Proteomes" id="UP000191010"/>
    </source>
</evidence>
<protein>
    <submittedName>
        <fullName evidence="5">Membrane protein</fullName>
    </submittedName>
</protein>
<reference evidence="4 7" key="2">
    <citation type="submission" date="2017-02" db="EMBL/GenBank/DDBJ databases">
        <authorList>
            <person name="Guo L."/>
        </authorList>
    </citation>
    <scope>NUCLEOTIDE SEQUENCE [LARGE SCALE GENOMIC DNA]</scope>
    <source>
        <strain evidence="4 7">PRS09-11288</strain>
    </source>
</reference>
<evidence type="ECO:0000313" key="6">
    <source>
        <dbReference type="Proteomes" id="UP000071644"/>
    </source>
</evidence>
<dbReference type="SUPFAM" id="SSF53850">
    <property type="entry name" value="Periplasmic binding protein-like II"/>
    <property type="match status" value="1"/>
</dbReference>
<dbReference type="EMBL" id="CP019952">
    <property type="protein sequence ID" value="AQW68979.1"/>
    <property type="molecule type" value="Genomic_DNA"/>
</dbReference>
<feature type="domain" description="OmpA-like" evidence="3">
    <location>
        <begin position="321"/>
        <end position="435"/>
    </location>
</feature>
<dbReference type="Proteomes" id="UP000071644">
    <property type="component" value="Unassembled WGS sequence"/>
</dbReference>
<keyword evidence="1" id="KW-0732">Signal</keyword>
<keyword evidence="7" id="KW-1185">Reference proteome</keyword>
<dbReference type="GO" id="GO:0016020">
    <property type="term" value="C:membrane"/>
    <property type="evidence" value="ECO:0007669"/>
    <property type="project" value="UniProtKB-UniRule"/>
</dbReference>
<dbReference type="PROSITE" id="PS51123">
    <property type="entry name" value="OMPA_2"/>
    <property type="match status" value="1"/>
</dbReference>
<dbReference type="InterPro" id="IPR006665">
    <property type="entry name" value="OmpA-like"/>
</dbReference>
<dbReference type="InterPro" id="IPR036737">
    <property type="entry name" value="OmpA-like_sf"/>
</dbReference>
<dbReference type="RefSeq" id="WP_058637329.1">
    <property type="nucleotide sequence ID" value="NZ_CP019952.1"/>
</dbReference>
<name>A0AAJ0LPN2_9PSED</name>
<dbReference type="Pfam" id="PF12849">
    <property type="entry name" value="PBP_like_2"/>
    <property type="match status" value="1"/>
</dbReference>
<dbReference type="CDD" id="cd13653">
    <property type="entry name" value="PBP2_phosphate_like_1"/>
    <property type="match status" value="1"/>
</dbReference>
<dbReference type="AlphaFoldDB" id="A0AAJ0LPN2"/>
<dbReference type="Gene3D" id="3.30.1330.60">
    <property type="entry name" value="OmpA-like domain"/>
    <property type="match status" value="1"/>
</dbReference>
<sequence>MARLLVFLLTVLPMMAWAEPVHLRIQGSNTLGSALLPALVRAQLRAEHATQVQVHSGKADNESVIAATRADGVDIQVDIAAHGSSTGFDALARGEADLIAASRPISDSEARQLQAFGDLRSPAAEHVIGLDGVAILVNPANPLSELSLDQIAQVFSGQVRRWEQLGVAGGDIHLYARDERSGTFETFRSRVLAPKQVNLAPTARRFEAGDRLAAQVAVDRQAIGFTGLSTLHGTKVLAVADGTAAALLPERALVASEVYPLSRRLFLYLPTPPSPQAAALIDFIQSPAGQAIVAEQGFVSQQIVAQRVAPVANMPAQYRALAEHAQRLSVNLRFQPGSAALDSKATQDVQRVIEYLNQAGKPHRKAVLVGFGDPKDTPGRAALLSRLRGEAVRQALARGGIEVLEVAGLGDQMPVAGNEMEQGRLRNRRVEVWVY</sequence>
<dbReference type="SUPFAM" id="SSF103088">
    <property type="entry name" value="OmpA-like"/>
    <property type="match status" value="1"/>
</dbReference>
<accession>A0AAJ0LPN2</accession>
<dbReference type="PANTHER" id="PTHR30570:SF1">
    <property type="entry name" value="PHOSPHATE-BINDING PROTEIN PSTS"/>
    <property type="match status" value="1"/>
</dbReference>
<keyword evidence="2" id="KW-0472">Membrane</keyword>
<dbReference type="InterPro" id="IPR050811">
    <property type="entry name" value="Phosphate_ABC_transporter"/>
</dbReference>
<dbReference type="EMBL" id="LDSN01000005">
    <property type="protein sequence ID" value="KTT19944.1"/>
    <property type="molecule type" value="Genomic_DNA"/>
</dbReference>
<proteinExistence type="predicted"/>
<dbReference type="Pfam" id="PF00691">
    <property type="entry name" value="OmpA"/>
    <property type="match status" value="1"/>
</dbReference>
<gene>
    <name evidence="4" type="ORF">B2J77_12485</name>
    <name evidence="5" type="ORF">NS96R_02100</name>
</gene>